<dbReference type="PIRSF" id="PIRSF005211">
    <property type="entry name" value="Ab_hydro_YheT"/>
    <property type="match status" value="1"/>
</dbReference>
<sequence length="318" mass="35877">METNIRNISKFQAPSWCFNGHLHTIGCSFNGNTTLPDLKRIEIPTPDDDFLELDCAVRPDSQALITLFHGLEGSSRRYYMVQLMEQLLGLKMSVVAVNFRSCGSKMNNKPRFYHSGATDDYITVFRWIQERHPNQRIGAVGFSLGANALIKSLAEKGSRHPAEAAVAVSTPYDLQAGSILLSQGFNKIYEHYFLRTLRRKLSTKRKSYPGLPTFNGRTLFEFDDKVTAPIHGFDGAEDYYNQCSSRQFIPEVAKPTLLIHSRQDPICPIDSFPVDDVRNNPSMDYIITDEGGHVGFWSKPKGWLNGTIGNYFARKLLA</sequence>
<dbReference type="InterPro" id="IPR050960">
    <property type="entry name" value="AB_hydrolase_4_sf"/>
</dbReference>
<dbReference type="InterPro" id="IPR000073">
    <property type="entry name" value="AB_hydrolase_1"/>
</dbReference>
<keyword evidence="3" id="KW-0378">Hydrolase</keyword>
<dbReference type="Proteomes" id="UP001207918">
    <property type="component" value="Unassembled WGS sequence"/>
</dbReference>
<dbReference type="SUPFAM" id="SSF53474">
    <property type="entry name" value="alpha/beta-Hydrolases"/>
    <property type="match status" value="1"/>
</dbReference>
<dbReference type="PANTHER" id="PTHR10794">
    <property type="entry name" value="ABHYDROLASE DOMAIN-CONTAINING PROTEIN"/>
    <property type="match status" value="1"/>
</dbReference>
<evidence type="ECO:0000259" key="2">
    <source>
        <dbReference type="Pfam" id="PF00561"/>
    </source>
</evidence>
<gene>
    <name evidence="3" type="ORF">J6I44_17670</name>
</gene>
<feature type="domain" description="AB hydrolase-1" evidence="2">
    <location>
        <begin position="65"/>
        <end position="300"/>
    </location>
</feature>
<comment type="similarity">
    <text evidence="1">Belongs to the AB hydrolase superfamily. AB hydrolase 4 family.</text>
</comment>
<keyword evidence="4" id="KW-1185">Reference proteome</keyword>
<evidence type="ECO:0000256" key="1">
    <source>
        <dbReference type="ARBA" id="ARBA00010884"/>
    </source>
</evidence>
<proteinExistence type="inferred from homology"/>
<dbReference type="PANTHER" id="PTHR10794:SF94">
    <property type="entry name" value="ESTERASE YHET-RELATED"/>
    <property type="match status" value="1"/>
</dbReference>
<name>A0ABT3PS57_9BACT</name>
<reference evidence="3 4" key="1">
    <citation type="submission" date="2021-03" db="EMBL/GenBank/DDBJ databases">
        <title>Aliifodinibius sp. nov., a new bacterium isolated from saline soil.</title>
        <authorList>
            <person name="Galisteo C."/>
            <person name="De La Haba R."/>
            <person name="Sanchez-Porro C."/>
            <person name="Ventosa A."/>
        </authorList>
    </citation>
    <scope>NUCLEOTIDE SEQUENCE [LARGE SCALE GENOMIC DNA]</scope>
    <source>
        <strain evidence="3 4">1BSP15-2V2</strain>
    </source>
</reference>
<dbReference type="RefSeq" id="WP_265767497.1">
    <property type="nucleotide sequence ID" value="NZ_JAGGJA010000016.1"/>
</dbReference>
<dbReference type="Gene3D" id="3.40.50.1820">
    <property type="entry name" value="alpha/beta hydrolase"/>
    <property type="match status" value="1"/>
</dbReference>
<dbReference type="GO" id="GO:0016787">
    <property type="term" value="F:hydrolase activity"/>
    <property type="evidence" value="ECO:0007669"/>
    <property type="project" value="UniProtKB-KW"/>
</dbReference>
<dbReference type="EMBL" id="JAGGJA010000016">
    <property type="protein sequence ID" value="MCW9708693.1"/>
    <property type="molecule type" value="Genomic_DNA"/>
</dbReference>
<protein>
    <submittedName>
        <fullName evidence="3">Alpha/beta fold hydrolase</fullName>
    </submittedName>
</protein>
<accession>A0ABT3PS57</accession>
<comment type="caution">
    <text evidence="3">The sequence shown here is derived from an EMBL/GenBank/DDBJ whole genome shotgun (WGS) entry which is preliminary data.</text>
</comment>
<organism evidence="3 4">
    <name type="scientific">Fodinibius salsisoli</name>
    <dbReference type="NCBI Taxonomy" id="2820877"/>
    <lineage>
        <taxon>Bacteria</taxon>
        <taxon>Pseudomonadati</taxon>
        <taxon>Balneolota</taxon>
        <taxon>Balneolia</taxon>
        <taxon>Balneolales</taxon>
        <taxon>Balneolaceae</taxon>
        <taxon>Fodinibius</taxon>
    </lineage>
</organism>
<dbReference type="InterPro" id="IPR012020">
    <property type="entry name" value="ABHD4"/>
</dbReference>
<evidence type="ECO:0000313" key="3">
    <source>
        <dbReference type="EMBL" id="MCW9708693.1"/>
    </source>
</evidence>
<evidence type="ECO:0000313" key="4">
    <source>
        <dbReference type="Proteomes" id="UP001207918"/>
    </source>
</evidence>
<dbReference type="InterPro" id="IPR029058">
    <property type="entry name" value="AB_hydrolase_fold"/>
</dbReference>
<dbReference type="Pfam" id="PF00561">
    <property type="entry name" value="Abhydrolase_1"/>
    <property type="match status" value="1"/>
</dbReference>